<dbReference type="AlphaFoldDB" id="A0A068Z6G0"/>
<protein>
    <submittedName>
        <fullName evidence="8">Type III secretion system export apparatus subunit SctT</fullName>
    </submittedName>
</protein>
<evidence type="ECO:0000256" key="5">
    <source>
        <dbReference type="ARBA" id="ARBA00022989"/>
    </source>
</evidence>
<dbReference type="NCBIfam" id="TIGR01401">
    <property type="entry name" value="fliR_like_III"/>
    <property type="match status" value="1"/>
</dbReference>
<dbReference type="Proteomes" id="UP000042738">
    <property type="component" value="Chromosome"/>
</dbReference>
<feature type="transmembrane region" description="Helical" evidence="7">
    <location>
        <begin position="140"/>
        <end position="159"/>
    </location>
</feature>
<dbReference type="GO" id="GO:0006605">
    <property type="term" value="P:protein targeting"/>
    <property type="evidence" value="ECO:0007669"/>
    <property type="project" value="UniProtKB-UniRule"/>
</dbReference>
<dbReference type="Pfam" id="PF01311">
    <property type="entry name" value="Bac_export_1"/>
    <property type="match status" value="1"/>
</dbReference>
<proteinExistence type="inferred from homology"/>
<evidence type="ECO:0000256" key="6">
    <source>
        <dbReference type="ARBA" id="ARBA00023136"/>
    </source>
</evidence>
<keyword evidence="6 7" id="KW-0472">Membrane</keyword>
<keyword evidence="3 7" id="KW-1003">Cell membrane</keyword>
<keyword evidence="4 7" id="KW-0812">Transmembrane</keyword>
<dbReference type="PANTHER" id="PTHR30065">
    <property type="entry name" value="FLAGELLAR BIOSYNTHETIC PROTEIN FLIR"/>
    <property type="match status" value="1"/>
</dbReference>
<evidence type="ECO:0000256" key="1">
    <source>
        <dbReference type="ARBA" id="ARBA00004651"/>
    </source>
</evidence>
<evidence type="ECO:0000313" key="8">
    <source>
        <dbReference type="EMBL" id="QLH63680.1"/>
    </source>
</evidence>
<sequence>MTSEVQSFYFSCYLAFQSGLMTLALGWMRVAPVFFFLPFLSTKLLNNGIIKNCIAIFIVLGLWPFFSSRTSAPLDIGLVEALLYEFTIGLVLAFILSLPFLIANIIGELIDNQRGATISDTIDPANGIESSELSVLLNHILVMIFLAQGGMHMLVQILADSYRLLPFAAGFSHFNSLPLGNWLNQLVTRGIILAAPILITLFITEVALGLYSRFCPQLNAFSLSLTIKSIIAFSVLLLYFQNEVPSILVNMVSIDPLYDIFAPQQHL</sequence>
<evidence type="ECO:0000256" key="3">
    <source>
        <dbReference type="ARBA" id="ARBA00022475"/>
    </source>
</evidence>
<feature type="transmembrane region" description="Helical" evidence="7">
    <location>
        <begin position="191"/>
        <end position="211"/>
    </location>
</feature>
<reference evidence="8 9" key="1">
    <citation type="journal article" date="2014" name="Genome Announc.">
        <title>Whole-Genome Sequence of Serratia symbiotica Strain CWBI-2.3T, a Free-Living Symbiont of the Black Bean Aphid Aphis fabae.</title>
        <authorList>
            <person name="Foray V."/>
            <person name="Grigorescu A.S."/>
            <person name="Sabri A."/>
            <person name="Haubruge E."/>
            <person name="Lognay G."/>
            <person name="Francis F."/>
            <person name="Fauconnier M.L."/>
            <person name="Hance T."/>
            <person name="Thonart P."/>
        </authorList>
    </citation>
    <scope>NUCLEOTIDE SEQUENCE [LARGE SCALE GENOMIC DNA]</scope>
    <source>
        <strain evidence="8">CWBI-2.3</strain>
    </source>
</reference>
<keyword evidence="5 7" id="KW-1133">Transmembrane helix</keyword>
<evidence type="ECO:0000256" key="4">
    <source>
        <dbReference type="ARBA" id="ARBA00022692"/>
    </source>
</evidence>
<feature type="transmembrane region" description="Helical" evidence="7">
    <location>
        <begin position="49"/>
        <end position="66"/>
    </location>
</feature>
<gene>
    <name evidence="8" type="primary">sctT</name>
    <name evidence="8" type="ORF">SYMBAF_13080</name>
</gene>
<dbReference type="GeneID" id="93737420"/>
<dbReference type="STRING" id="138074.SYMBAF_90296"/>
<dbReference type="GO" id="GO:0005886">
    <property type="term" value="C:plasma membrane"/>
    <property type="evidence" value="ECO:0007669"/>
    <property type="project" value="UniProtKB-SubCell"/>
</dbReference>
<name>A0A068Z6G0_9GAMM</name>
<comment type="similarity">
    <text evidence="2 7">Belongs to the FliR/MopE/SpaR family.</text>
</comment>
<organism evidence="8 9">
    <name type="scientific">Serratia symbiotica</name>
    <dbReference type="NCBI Taxonomy" id="138074"/>
    <lineage>
        <taxon>Bacteria</taxon>
        <taxon>Pseudomonadati</taxon>
        <taxon>Pseudomonadota</taxon>
        <taxon>Gammaproteobacteria</taxon>
        <taxon>Enterobacterales</taxon>
        <taxon>Yersiniaceae</taxon>
        <taxon>Serratia</taxon>
    </lineage>
</organism>
<feature type="transmembrane region" description="Helical" evidence="7">
    <location>
        <begin position="14"/>
        <end position="37"/>
    </location>
</feature>
<evidence type="ECO:0000256" key="7">
    <source>
        <dbReference type="RuleBase" id="RU362072"/>
    </source>
</evidence>
<dbReference type="PRINTS" id="PR00953">
    <property type="entry name" value="TYPE3IMRPROT"/>
</dbReference>
<accession>A0A068Z6G0</accession>
<feature type="transmembrane region" description="Helical" evidence="7">
    <location>
        <begin position="218"/>
        <end position="240"/>
    </location>
</feature>
<dbReference type="PANTHER" id="PTHR30065:SF1">
    <property type="entry name" value="SURFACE PRESENTATION OF ANTIGENS PROTEIN SPAR"/>
    <property type="match status" value="1"/>
</dbReference>
<dbReference type="InterPro" id="IPR002010">
    <property type="entry name" value="T3SS_IM_R"/>
</dbReference>
<comment type="subcellular location">
    <subcellularLocation>
        <location evidence="1 7">Cell membrane</location>
        <topology evidence="1 7">Multi-pass membrane protein</topology>
    </subcellularLocation>
</comment>
<evidence type="ECO:0000256" key="2">
    <source>
        <dbReference type="ARBA" id="ARBA00009772"/>
    </source>
</evidence>
<dbReference type="InterPro" id="IPR006304">
    <property type="entry name" value="T3SS_SpaR/YscT"/>
</dbReference>
<dbReference type="EMBL" id="CP050855">
    <property type="protein sequence ID" value="QLH63680.1"/>
    <property type="molecule type" value="Genomic_DNA"/>
</dbReference>
<dbReference type="RefSeq" id="WP_040267055.1">
    <property type="nucleotide sequence ID" value="NZ_CP050855.1"/>
</dbReference>
<evidence type="ECO:0000313" key="9">
    <source>
        <dbReference type="Proteomes" id="UP000042738"/>
    </source>
</evidence>
<feature type="transmembrane region" description="Helical" evidence="7">
    <location>
        <begin position="86"/>
        <end position="106"/>
    </location>
</feature>